<dbReference type="NCBIfam" id="TIGR01640">
    <property type="entry name" value="F_box_assoc_1"/>
    <property type="match status" value="1"/>
</dbReference>
<dbReference type="Proteomes" id="UP000634136">
    <property type="component" value="Unassembled WGS sequence"/>
</dbReference>
<gene>
    <name evidence="2" type="ORF">G2W53_029374</name>
</gene>
<proteinExistence type="predicted"/>
<accession>A0A834W9L3</accession>
<reference evidence="2" key="1">
    <citation type="submission" date="2020-09" db="EMBL/GenBank/DDBJ databases">
        <title>Genome-Enabled Discovery of Anthraquinone Biosynthesis in Senna tora.</title>
        <authorList>
            <person name="Kang S.-H."/>
            <person name="Pandey R.P."/>
            <person name="Lee C.-M."/>
            <person name="Sim J.-S."/>
            <person name="Jeong J.-T."/>
            <person name="Choi B.-S."/>
            <person name="Jung M."/>
            <person name="Ginzburg D."/>
            <person name="Zhao K."/>
            <person name="Won S.Y."/>
            <person name="Oh T.-J."/>
            <person name="Yu Y."/>
            <person name="Kim N.-H."/>
            <person name="Lee O.R."/>
            <person name="Lee T.-H."/>
            <person name="Bashyal P."/>
            <person name="Kim T.-S."/>
            <person name="Lee W.-H."/>
            <person name="Kawkins C."/>
            <person name="Kim C.-K."/>
            <person name="Kim J.S."/>
            <person name="Ahn B.O."/>
            <person name="Rhee S.Y."/>
            <person name="Sohng J.K."/>
        </authorList>
    </citation>
    <scope>NUCLEOTIDE SEQUENCE</scope>
    <source>
        <tissue evidence="2">Leaf</tissue>
    </source>
</reference>
<evidence type="ECO:0000313" key="2">
    <source>
        <dbReference type="EMBL" id="KAF7815405.1"/>
    </source>
</evidence>
<dbReference type="OrthoDB" id="764172at2759"/>
<keyword evidence="3" id="KW-1185">Reference proteome</keyword>
<dbReference type="EMBL" id="JAAIUW010000009">
    <property type="protein sequence ID" value="KAF7815405.1"/>
    <property type="molecule type" value="Genomic_DNA"/>
</dbReference>
<protein>
    <submittedName>
        <fullName evidence="2">F-box protein</fullName>
    </submittedName>
</protein>
<dbReference type="InterPro" id="IPR035513">
    <property type="entry name" value="Invertase/methylesterase_inhib"/>
</dbReference>
<sequence>MAAAAARERYAKPSVTLTPMVLTQLPLSTPSCYVDYNDVLLRLDDASKALSSGDYNGVNSAANGVINDVKDCDSKPPGSADPSSLPKNNKDLEDIGIKQEFVHCIKGTPDNFDNFGFGYDSSTNHFKLFCTAKKNLGSEIIVNAMLYKLSTGIGEKSVWRVSSIPPPPKPHFLEPIPGNYYANGASHWLVFDPSRVSPCSSIVSFHMEDEVFREFDLPFKLPRRSQPYYYVGENSIMLSEIDGMLAISPLVLGFEKPFTVWVMKVYADAESWFPFVSMSLSRPIGKFLKLRHGRVLDVLGLKNNGQDIWVYSDALGRVCVFNLKTLKLRKHKSIPRAVEESDSTSKRLMLLAHANLRPQQMPHNSAWRALPTPSLVANPKVHLPSVYLNTPPHPMEFYAP</sequence>
<dbReference type="AlphaFoldDB" id="A0A834W9L3"/>
<dbReference type="InterPro" id="IPR017451">
    <property type="entry name" value="F-box-assoc_interact_dom"/>
</dbReference>
<evidence type="ECO:0000256" key="1">
    <source>
        <dbReference type="SAM" id="MobiDB-lite"/>
    </source>
</evidence>
<organism evidence="2 3">
    <name type="scientific">Senna tora</name>
    <dbReference type="NCBI Taxonomy" id="362788"/>
    <lineage>
        <taxon>Eukaryota</taxon>
        <taxon>Viridiplantae</taxon>
        <taxon>Streptophyta</taxon>
        <taxon>Embryophyta</taxon>
        <taxon>Tracheophyta</taxon>
        <taxon>Spermatophyta</taxon>
        <taxon>Magnoliopsida</taxon>
        <taxon>eudicotyledons</taxon>
        <taxon>Gunneridae</taxon>
        <taxon>Pentapetalae</taxon>
        <taxon>rosids</taxon>
        <taxon>fabids</taxon>
        <taxon>Fabales</taxon>
        <taxon>Fabaceae</taxon>
        <taxon>Caesalpinioideae</taxon>
        <taxon>Cassia clade</taxon>
        <taxon>Senna</taxon>
    </lineage>
</organism>
<comment type="caution">
    <text evidence="2">The sequence shown here is derived from an EMBL/GenBank/DDBJ whole genome shotgun (WGS) entry which is preliminary data.</text>
</comment>
<dbReference type="PANTHER" id="PTHR31111">
    <property type="entry name" value="BNAA05G37150D PROTEIN-RELATED"/>
    <property type="match status" value="1"/>
</dbReference>
<name>A0A834W9L3_9FABA</name>
<dbReference type="Gene3D" id="1.20.140.40">
    <property type="entry name" value="Invertase/pectin methylesterase inhibitor family protein"/>
    <property type="match status" value="1"/>
</dbReference>
<dbReference type="SUPFAM" id="SSF101148">
    <property type="entry name" value="Plant invertase/pectin methylesterase inhibitor"/>
    <property type="match status" value="1"/>
</dbReference>
<dbReference type="PANTHER" id="PTHR31111:SF134">
    <property type="entry name" value="F-BOX ASSOCIATED INTERACTION DOMAIN-CONTAINING PROTEIN"/>
    <property type="match status" value="1"/>
</dbReference>
<feature type="region of interest" description="Disordered" evidence="1">
    <location>
        <begin position="69"/>
        <end position="89"/>
    </location>
</feature>
<evidence type="ECO:0000313" key="3">
    <source>
        <dbReference type="Proteomes" id="UP000634136"/>
    </source>
</evidence>